<feature type="transmembrane region" description="Helical" evidence="1">
    <location>
        <begin position="12"/>
        <end position="30"/>
    </location>
</feature>
<dbReference type="RefSeq" id="WP_057792235.1">
    <property type="nucleotide sequence ID" value="NZ_LAXJ01000007.1"/>
</dbReference>
<keyword evidence="1" id="KW-0472">Membrane</keyword>
<name>A0A0T5NW54_9RHOB</name>
<sequence length="67" mass="7302">METSKRTLAKAATWQVLGLMVMTLIGFFMTGSVAEGGAYAMITATIGFVTFFVHERIWARIGWGRGG</sequence>
<keyword evidence="4" id="KW-1185">Reference proteome</keyword>
<comment type="caution">
    <text evidence="3">The sequence shown here is derived from an EMBL/GenBank/DDBJ whole genome shotgun (WGS) entry which is preliminary data.</text>
</comment>
<dbReference type="InterPro" id="IPR018638">
    <property type="entry name" value="DUF2061_membrane"/>
</dbReference>
<accession>A0A0T5NW54</accession>
<dbReference type="AlphaFoldDB" id="A0A0T5NW54"/>
<feature type="transmembrane region" description="Helical" evidence="1">
    <location>
        <begin position="36"/>
        <end position="53"/>
    </location>
</feature>
<dbReference type="Pfam" id="PF09834">
    <property type="entry name" value="DUF2061"/>
    <property type="match status" value="1"/>
</dbReference>
<keyword evidence="1" id="KW-0812">Transmembrane</keyword>
<dbReference type="Proteomes" id="UP000051295">
    <property type="component" value="Unassembled WGS sequence"/>
</dbReference>
<evidence type="ECO:0000259" key="2">
    <source>
        <dbReference type="Pfam" id="PF09834"/>
    </source>
</evidence>
<evidence type="ECO:0000313" key="3">
    <source>
        <dbReference type="EMBL" id="KRS13161.1"/>
    </source>
</evidence>
<keyword evidence="1" id="KW-1133">Transmembrane helix</keyword>
<dbReference type="STRING" id="1641875.XM53_08430"/>
<protein>
    <recommendedName>
        <fullName evidence="2">DUF2061 domain-containing protein</fullName>
    </recommendedName>
</protein>
<gene>
    <name evidence="3" type="ORF">XM53_08430</name>
</gene>
<organism evidence="3 4">
    <name type="scientific">Roseovarius atlanticus</name>
    <dbReference type="NCBI Taxonomy" id="1641875"/>
    <lineage>
        <taxon>Bacteria</taxon>
        <taxon>Pseudomonadati</taxon>
        <taxon>Pseudomonadota</taxon>
        <taxon>Alphaproteobacteria</taxon>
        <taxon>Rhodobacterales</taxon>
        <taxon>Roseobacteraceae</taxon>
        <taxon>Roseovarius</taxon>
    </lineage>
</organism>
<dbReference type="PATRIC" id="fig|1641875.4.peg.4087"/>
<proteinExistence type="predicted"/>
<reference evidence="3 4" key="1">
    <citation type="submission" date="2015-04" db="EMBL/GenBank/DDBJ databases">
        <title>The draft genome sequence of Roseovarius sp.R12b.</title>
        <authorList>
            <person name="Li G."/>
            <person name="Lai Q."/>
            <person name="Shao Z."/>
            <person name="Yan P."/>
        </authorList>
    </citation>
    <scope>NUCLEOTIDE SEQUENCE [LARGE SCALE GENOMIC DNA]</scope>
    <source>
        <strain evidence="3 4">R12B</strain>
    </source>
</reference>
<dbReference type="OrthoDB" id="197461at2"/>
<evidence type="ECO:0000256" key="1">
    <source>
        <dbReference type="SAM" id="Phobius"/>
    </source>
</evidence>
<evidence type="ECO:0000313" key="4">
    <source>
        <dbReference type="Proteomes" id="UP000051295"/>
    </source>
</evidence>
<feature type="domain" description="DUF2061" evidence="2">
    <location>
        <begin position="8"/>
        <end position="59"/>
    </location>
</feature>
<dbReference type="EMBL" id="LAXJ01000007">
    <property type="protein sequence ID" value="KRS13161.1"/>
    <property type="molecule type" value="Genomic_DNA"/>
</dbReference>